<evidence type="ECO:0000259" key="1">
    <source>
        <dbReference type="Pfam" id="PF01978"/>
    </source>
</evidence>
<sequence length="265" mass="27913">MTIDPQELTALGLTAYEAGAYLALLGRPELTSAEVAARAGIPRQRVYDVLASLVAKGLCLARDVSPRAFVAVDPAVGLDLLAREREAALARERETTKALAARLATDLGPLFASGRGQNDPLAYVEVLSGATRIAHRALALAREAKRSVASCITGPMILSVEQNTTFMQAPLGRGLGYRALCDAAIMDDPELGGLLETLCGQGLALRVADSLPLKMQAFDDEVALLSMQDPAGGPPSFTAVVIYNRGVAAMLSLAFEALWQAARPL</sequence>
<dbReference type="Proteomes" id="UP000006250">
    <property type="component" value="Unassembled WGS sequence"/>
</dbReference>
<evidence type="ECO:0000313" key="3">
    <source>
        <dbReference type="Proteomes" id="UP000006250"/>
    </source>
</evidence>
<dbReference type="RefSeq" id="WP_005993075.1">
    <property type="nucleotide sequence ID" value="NZ_AECZ01000009.1"/>
</dbReference>
<dbReference type="Gene3D" id="1.10.10.10">
    <property type="entry name" value="Winged helix-like DNA-binding domain superfamily/Winged helix DNA-binding domain"/>
    <property type="match status" value="1"/>
</dbReference>
<reference evidence="2 3" key="1">
    <citation type="submission" date="2010-08" db="EMBL/GenBank/DDBJ databases">
        <title>The draft genome of Desulfovibrio fructosovorans JJ.</title>
        <authorList>
            <consortium name="US DOE Joint Genome Institute (JGI-PGF)"/>
            <person name="Lucas S."/>
            <person name="Copeland A."/>
            <person name="Lapidus A."/>
            <person name="Cheng J.-F."/>
            <person name="Bruce D."/>
            <person name="Goodwin L."/>
            <person name="Pitluck S."/>
            <person name="Land M.L."/>
            <person name="Hauser L."/>
            <person name="Chang Y.-J."/>
            <person name="Jeffries C."/>
            <person name="Wall J.D."/>
            <person name="Stahl D.A."/>
            <person name="Arkin A.P."/>
            <person name="Dehal P."/>
            <person name="Stolyar S.M."/>
            <person name="Hazen T.C."/>
            <person name="Woyke T.J."/>
        </authorList>
    </citation>
    <scope>NUCLEOTIDE SEQUENCE [LARGE SCALE GENOMIC DNA]</scope>
    <source>
        <strain evidence="2 3">JJ</strain>
    </source>
</reference>
<gene>
    <name evidence="2" type="ORF">DesfrDRAFT_1781</name>
</gene>
<dbReference type="eggNOG" id="COG1378">
    <property type="taxonomic scope" value="Bacteria"/>
</dbReference>
<dbReference type="PANTHER" id="PTHR34293">
    <property type="entry name" value="HTH-TYPE TRANSCRIPTIONAL REGULATOR TRMBL2"/>
    <property type="match status" value="1"/>
</dbReference>
<dbReference type="OrthoDB" id="1493540at2"/>
<dbReference type="SUPFAM" id="SSF46785">
    <property type="entry name" value="Winged helix' DNA-binding domain"/>
    <property type="match status" value="1"/>
</dbReference>
<protein>
    <submittedName>
        <fullName evidence="2">Transcriptional regulator, TrmB</fullName>
    </submittedName>
</protein>
<dbReference type="STRING" id="596151.DesfrDRAFT_1781"/>
<dbReference type="InterPro" id="IPR036388">
    <property type="entry name" value="WH-like_DNA-bd_sf"/>
</dbReference>
<organism evidence="2 3">
    <name type="scientific">Solidesulfovibrio fructosivorans JJ]</name>
    <dbReference type="NCBI Taxonomy" id="596151"/>
    <lineage>
        <taxon>Bacteria</taxon>
        <taxon>Pseudomonadati</taxon>
        <taxon>Thermodesulfobacteriota</taxon>
        <taxon>Desulfovibrionia</taxon>
        <taxon>Desulfovibrionales</taxon>
        <taxon>Desulfovibrionaceae</taxon>
        <taxon>Solidesulfovibrio</taxon>
    </lineage>
</organism>
<comment type="caution">
    <text evidence="2">The sequence shown here is derived from an EMBL/GenBank/DDBJ whole genome shotgun (WGS) entry which is preliminary data.</text>
</comment>
<dbReference type="InterPro" id="IPR002831">
    <property type="entry name" value="Tscrpt_reg_TrmB_N"/>
</dbReference>
<evidence type="ECO:0000313" key="2">
    <source>
        <dbReference type="EMBL" id="EFL51620.1"/>
    </source>
</evidence>
<name>E1JVY2_SOLFR</name>
<accession>E1JVY2</accession>
<dbReference type="EMBL" id="AECZ01000009">
    <property type="protein sequence ID" value="EFL51620.1"/>
    <property type="molecule type" value="Genomic_DNA"/>
</dbReference>
<feature type="domain" description="Transcription regulator TrmB N-terminal" evidence="1">
    <location>
        <begin position="8"/>
        <end position="74"/>
    </location>
</feature>
<dbReference type="Pfam" id="PF01978">
    <property type="entry name" value="TrmB"/>
    <property type="match status" value="1"/>
</dbReference>
<dbReference type="AlphaFoldDB" id="E1JVY2"/>
<keyword evidence="3" id="KW-1185">Reference proteome</keyword>
<dbReference type="PANTHER" id="PTHR34293:SF1">
    <property type="entry name" value="HTH-TYPE TRANSCRIPTIONAL REGULATOR TRMBL2"/>
    <property type="match status" value="1"/>
</dbReference>
<dbReference type="InterPro" id="IPR036390">
    <property type="entry name" value="WH_DNA-bd_sf"/>
</dbReference>
<proteinExistence type="predicted"/>
<dbReference type="InterPro" id="IPR051797">
    <property type="entry name" value="TrmB-like"/>
</dbReference>